<dbReference type="Pfam" id="PF00493">
    <property type="entry name" value="MCM"/>
    <property type="match status" value="1"/>
</dbReference>
<evidence type="ECO:0000256" key="9">
    <source>
        <dbReference type="RuleBase" id="RU004070"/>
    </source>
</evidence>
<dbReference type="PANTHER" id="PTHR11630:SF66">
    <property type="entry name" value="DNA REPLICATION LICENSING FACTOR MCM4"/>
    <property type="match status" value="1"/>
</dbReference>
<evidence type="ECO:0000313" key="13">
    <source>
        <dbReference type="Proteomes" id="UP000216308"/>
    </source>
</evidence>
<dbReference type="PANTHER" id="PTHR11630">
    <property type="entry name" value="DNA REPLICATION LICENSING FACTOR MCM FAMILY MEMBER"/>
    <property type="match status" value="1"/>
</dbReference>
<dbReference type="EC" id="3.6.4.12" evidence="2"/>
<feature type="compositionally biased region" description="Basic and acidic residues" evidence="10">
    <location>
        <begin position="681"/>
        <end position="707"/>
    </location>
</feature>
<dbReference type="OrthoDB" id="6747at2157"/>
<dbReference type="InterPro" id="IPR031327">
    <property type="entry name" value="MCM"/>
</dbReference>
<evidence type="ECO:0000256" key="4">
    <source>
        <dbReference type="ARBA" id="ARBA00022741"/>
    </source>
</evidence>
<evidence type="ECO:0000256" key="10">
    <source>
        <dbReference type="SAM" id="MobiDB-lite"/>
    </source>
</evidence>
<dbReference type="GO" id="GO:0005524">
    <property type="term" value="F:ATP binding"/>
    <property type="evidence" value="ECO:0007669"/>
    <property type="project" value="UniProtKB-KW"/>
</dbReference>
<dbReference type="InterPro" id="IPR036388">
    <property type="entry name" value="WH-like_DNA-bd_sf"/>
</dbReference>
<comment type="similarity">
    <text evidence="1 9">Belongs to the MCM family.</text>
</comment>
<evidence type="ECO:0000256" key="5">
    <source>
        <dbReference type="ARBA" id="ARBA00022801"/>
    </source>
</evidence>
<evidence type="ECO:0000256" key="1">
    <source>
        <dbReference type="ARBA" id="ARBA00008010"/>
    </source>
</evidence>
<dbReference type="Gene3D" id="2.40.50.140">
    <property type="entry name" value="Nucleic acid-binding proteins"/>
    <property type="match status" value="1"/>
</dbReference>
<keyword evidence="8 9" id="KW-0238">DNA-binding</keyword>
<dbReference type="InterPro" id="IPR001208">
    <property type="entry name" value="MCM_dom"/>
</dbReference>
<keyword evidence="5" id="KW-0378">Hydrolase</keyword>
<dbReference type="InterPro" id="IPR041562">
    <property type="entry name" value="MCM_lid"/>
</dbReference>
<dbReference type="EMBL" id="NHPJ01000058">
    <property type="protein sequence ID" value="OYR57730.1"/>
    <property type="molecule type" value="Genomic_DNA"/>
</dbReference>
<dbReference type="InterPro" id="IPR027417">
    <property type="entry name" value="P-loop_NTPase"/>
</dbReference>
<dbReference type="GO" id="GO:0016787">
    <property type="term" value="F:hydrolase activity"/>
    <property type="evidence" value="ECO:0007669"/>
    <property type="project" value="UniProtKB-KW"/>
</dbReference>
<name>A0A256IMD7_9EURY</name>
<dbReference type="InterPro" id="IPR012340">
    <property type="entry name" value="NA-bd_OB-fold"/>
</dbReference>
<evidence type="ECO:0000256" key="3">
    <source>
        <dbReference type="ARBA" id="ARBA00022705"/>
    </source>
</evidence>
<dbReference type="Gene3D" id="3.30.1640.10">
    <property type="entry name" value="mini-chromosome maintenance (MCM) complex, chain A, domain 1"/>
    <property type="match status" value="1"/>
</dbReference>
<dbReference type="InterPro" id="IPR033762">
    <property type="entry name" value="MCM_OB"/>
</dbReference>
<feature type="domain" description="MCM C-terminal AAA(+) ATPase" evidence="11">
    <location>
        <begin position="288"/>
        <end position="499"/>
    </location>
</feature>
<dbReference type="SMART" id="SM00350">
    <property type="entry name" value="MCM"/>
    <property type="match status" value="1"/>
</dbReference>
<dbReference type="GO" id="GO:0017116">
    <property type="term" value="F:single-stranded DNA helicase activity"/>
    <property type="evidence" value="ECO:0007669"/>
    <property type="project" value="TreeGrafter"/>
</dbReference>
<dbReference type="PRINTS" id="PR01657">
    <property type="entry name" value="MCMFAMILY"/>
</dbReference>
<dbReference type="SUPFAM" id="SSF50249">
    <property type="entry name" value="Nucleic acid-binding proteins"/>
    <property type="match status" value="1"/>
</dbReference>
<evidence type="ECO:0000256" key="8">
    <source>
        <dbReference type="ARBA" id="ARBA00023125"/>
    </source>
</evidence>
<evidence type="ECO:0000256" key="2">
    <source>
        <dbReference type="ARBA" id="ARBA00012551"/>
    </source>
</evidence>
<dbReference type="GO" id="GO:0006260">
    <property type="term" value="P:DNA replication"/>
    <property type="evidence" value="ECO:0007669"/>
    <property type="project" value="UniProtKB-KW"/>
</dbReference>
<evidence type="ECO:0000259" key="11">
    <source>
        <dbReference type="PROSITE" id="PS50051"/>
    </source>
</evidence>
<comment type="caution">
    <text evidence="12">The sequence shown here is derived from an EMBL/GenBank/DDBJ whole genome shotgun (WGS) entry which is preliminary data.</text>
</comment>
<dbReference type="Proteomes" id="UP000216308">
    <property type="component" value="Unassembled WGS sequence"/>
</dbReference>
<dbReference type="Gene3D" id="1.10.10.10">
    <property type="entry name" value="Winged helix-like DNA-binding domain superfamily/Winged helix DNA-binding domain"/>
    <property type="match status" value="1"/>
</dbReference>
<organism evidence="12 13">
    <name type="scientific">Halorubrum halodurans</name>
    <dbReference type="NCBI Taxonomy" id="1383851"/>
    <lineage>
        <taxon>Archaea</taxon>
        <taxon>Methanobacteriati</taxon>
        <taxon>Methanobacteriota</taxon>
        <taxon>Stenosarchaea group</taxon>
        <taxon>Halobacteria</taxon>
        <taxon>Halobacteriales</taxon>
        <taxon>Haloferacaceae</taxon>
        <taxon>Halorubrum</taxon>
    </lineage>
</organism>
<dbReference type="Pfam" id="PF17855">
    <property type="entry name" value="MCM_lid"/>
    <property type="match status" value="1"/>
</dbReference>
<sequence>MSATVQGETATLTDQFLEFYQTYCRDEIGELAQRYPREQRSLYIEADDLYRYDRGLLEDWQSDPEQLREYAEEALRLFDLPADVELANAHVRLTDTEDALETRSIPDLNPADDIGDYVAVRGQLSKVTGTAPRLVEAAYECQRCGTPTYIPQGRNQVQEPHECAGCERQGPWGLNVDESEFVDQRKVQLVELPGERPDVEGESIPVFVEDDLCDYGGENGLPDRSGEQAVILGKLRVNESDLTGRNADPETTTWIDAHAIAFESDDYDDVDVDAHREAFETLAEQDDCVDQLADSIAPQILADEELDIVFEASVAWLFNAYRIDNELGSYRGDLHFGLIGDPGRGKSTILSRLNEIAPKSEFRSGTGLSKIGLTAAAVQEEFAGTTEWTLSPGILPRANGGHCIIDEVDDVVDEKTKSMHDALEGDQMVKVDKAGITADLPTRTALLASGNPVHGRFDRMEPMADQIDLDDALIDRMDVLLAVQDIPDPETDAKLADHVLDTWDDASRQELENRGVDIDVPEETAIDPPVAKETFRAMLVYAREHVFPTLTPEAKEMLKESYIDVRSLNDGANDPVPATPRRLEAGIRLSVGFARAELSETVDARHVERAIRITKNVVGLAYDPETGKFDAERTGKGTPQSQKQRIQRLKEIINEQCTPGEAARRYEVLDAAEESGMDRSTAADELDKLDREGEVYHPDGEGSLRWS</sequence>
<dbReference type="Pfam" id="PF17207">
    <property type="entry name" value="MCM_OB"/>
    <property type="match status" value="1"/>
</dbReference>
<dbReference type="RefSeq" id="WP_094530746.1">
    <property type="nucleotide sequence ID" value="NZ_NHPJ01000058.1"/>
</dbReference>
<accession>A0A256IMD7</accession>
<keyword evidence="3" id="KW-0235">DNA replication</keyword>
<dbReference type="AlphaFoldDB" id="A0A256IMD7"/>
<keyword evidence="7 9" id="KW-0067">ATP-binding</keyword>
<protein>
    <recommendedName>
        <fullName evidence="2">DNA helicase</fullName>
        <ecNumber evidence="2">3.6.4.12</ecNumber>
    </recommendedName>
</protein>
<evidence type="ECO:0000256" key="7">
    <source>
        <dbReference type="ARBA" id="ARBA00022840"/>
    </source>
</evidence>
<keyword evidence="6" id="KW-0347">Helicase</keyword>
<dbReference type="Gene3D" id="3.40.50.300">
    <property type="entry name" value="P-loop containing nucleotide triphosphate hydrolases"/>
    <property type="match status" value="1"/>
</dbReference>
<dbReference type="Gene3D" id="2.20.28.10">
    <property type="match status" value="1"/>
</dbReference>
<gene>
    <name evidence="12" type="ORF">DJ70_05055</name>
</gene>
<dbReference type="GO" id="GO:0042555">
    <property type="term" value="C:MCM complex"/>
    <property type="evidence" value="ECO:0007669"/>
    <property type="project" value="TreeGrafter"/>
</dbReference>
<dbReference type="SUPFAM" id="SSF52540">
    <property type="entry name" value="P-loop containing nucleoside triphosphate hydrolases"/>
    <property type="match status" value="1"/>
</dbReference>
<dbReference type="PROSITE" id="PS50051">
    <property type="entry name" value="MCM_2"/>
    <property type="match status" value="1"/>
</dbReference>
<evidence type="ECO:0000313" key="12">
    <source>
        <dbReference type="EMBL" id="OYR57730.1"/>
    </source>
</evidence>
<feature type="region of interest" description="Disordered" evidence="10">
    <location>
        <begin position="671"/>
        <end position="707"/>
    </location>
</feature>
<evidence type="ECO:0000256" key="6">
    <source>
        <dbReference type="ARBA" id="ARBA00022806"/>
    </source>
</evidence>
<dbReference type="GO" id="GO:0003697">
    <property type="term" value="F:single-stranded DNA binding"/>
    <property type="evidence" value="ECO:0007669"/>
    <property type="project" value="TreeGrafter"/>
</dbReference>
<dbReference type="FunFam" id="2.20.28.10:FF:000003">
    <property type="entry name" value="DNA helicase"/>
    <property type="match status" value="1"/>
</dbReference>
<keyword evidence="13" id="KW-1185">Reference proteome</keyword>
<proteinExistence type="inferred from homology"/>
<reference evidence="12 13" key="1">
    <citation type="journal article" date="2014" name="Front. Microbiol.">
        <title>Population and genomic analysis of the genus Halorubrum.</title>
        <authorList>
            <person name="Fullmer M.S."/>
            <person name="Soucy S.M."/>
            <person name="Swithers K.S."/>
            <person name="Makkay A.M."/>
            <person name="Wheeler R."/>
            <person name="Ventosa A."/>
            <person name="Gogarten J.P."/>
            <person name="Papke R.T."/>
        </authorList>
    </citation>
    <scope>NUCLEOTIDE SEQUENCE [LARGE SCALE GENOMIC DNA]</scope>
    <source>
        <strain evidence="12 13">Cb34</strain>
    </source>
</reference>
<keyword evidence="4 9" id="KW-0547">Nucleotide-binding</keyword>